<evidence type="ECO:0000313" key="2">
    <source>
        <dbReference type="EMBL" id="BDC99678.1"/>
    </source>
</evidence>
<dbReference type="InterPro" id="IPR002559">
    <property type="entry name" value="Transposase_11"/>
</dbReference>
<dbReference type="RefSeq" id="WP_338396942.1">
    <property type="nucleotide sequence ID" value="NZ_AP025292.1"/>
</dbReference>
<evidence type="ECO:0000313" key="3">
    <source>
        <dbReference type="EMBL" id="BDD00173.1"/>
    </source>
</evidence>
<organism evidence="3 4">
    <name type="scientific">Persicobacter psychrovividus</name>
    <dbReference type="NCBI Taxonomy" id="387638"/>
    <lineage>
        <taxon>Bacteria</taxon>
        <taxon>Pseudomonadati</taxon>
        <taxon>Bacteroidota</taxon>
        <taxon>Cytophagia</taxon>
        <taxon>Cytophagales</taxon>
        <taxon>Persicobacteraceae</taxon>
        <taxon>Persicobacter</taxon>
    </lineage>
</organism>
<dbReference type="EMBL" id="AP025292">
    <property type="protein sequence ID" value="BDC99678.1"/>
    <property type="molecule type" value="Genomic_DNA"/>
</dbReference>
<keyword evidence="4" id="KW-1185">Reference proteome</keyword>
<dbReference type="NCBIfam" id="NF033559">
    <property type="entry name" value="transpos_IS1634"/>
    <property type="match status" value="1"/>
</dbReference>
<dbReference type="Pfam" id="PF01609">
    <property type="entry name" value="DDE_Tnp_1"/>
    <property type="match status" value="1"/>
</dbReference>
<dbReference type="InterPro" id="IPR047654">
    <property type="entry name" value="IS1634_transpos"/>
</dbReference>
<name>A0ABM7VGT9_9BACT</name>
<proteinExistence type="predicted"/>
<evidence type="ECO:0000313" key="4">
    <source>
        <dbReference type="Proteomes" id="UP001354989"/>
    </source>
</evidence>
<accession>A0ABM7VGT9</accession>
<evidence type="ECO:0000259" key="1">
    <source>
        <dbReference type="Pfam" id="PF01609"/>
    </source>
</evidence>
<dbReference type="EMBL" id="AP025292">
    <property type="protein sequence ID" value="BDD00173.1"/>
    <property type="molecule type" value="Genomic_DNA"/>
</dbReference>
<reference evidence="3 4" key="1">
    <citation type="submission" date="2021-12" db="EMBL/GenBank/DDBJ databases">
        <title>Genome sequencing of bacteria with rrn-lacking chromosome and rrn-plasmid.</title>
        <authorList>
            <person name="Anda M."/>
            <person name="Iwasaki W."/>
        </authorList>
    </citation>
    <scope>NUCLEOTIDE SEQUENCE [LARGE SCALE GENOMIC DNA]</scope>
    <source>
        <strain evidence="3 4">NBRC 101262</strain>
    </source>
</reference>
<dbReference type="Proteomes" id="UP001354989">
    <property type="component" value="Chromosome"/>
</dbReference>
<dbReference type="InterPro" id="IPR012337">
    <property type="entry name" value="RNaseH-like_sf"/>
</dbReference>
<protein>
    <submittedName>
        <fullName evidence="3">IS1634 family transposase</fullName>
    </submittedName>
</protein>
<dbReference type="SUPFAM" id="SSF53098">
    <property type="entry name" value="Ribonuclease H-like"/>
    <property type="match status" value="1"/>
</dbReference>
<sequence length="502" mass="57395">MFVREKLNKSGTISVQVILKSSKKYKVVKTFGSSADPNEILALKNEANQWIHGQTGQVAINFDNQRAETEQVLDKIDQVKSVGIDLLLNSIYDEIGFNLVGDLLFRRLVFSRIEYPVSKLATTEHWSLNHGMNVSVNTVYRLMDKVHSEYKEILQHLSFEHSKQVLEGEVNIAFYDVTTLYFETDHQDDLRKTGFSKEGKHQNPQIVLGLLVSRGGYPLAYEIFEGNKFEGHTMLPIVDEFCNKYNITKLVVVADSGLMSNKNVKELLNKGYGFILGARIKNMNKEVKDQILNLTLGNGESAEIAQPDGLRLIITYSDKRAKKDGKNRQKGLDKLKKNIASGKLTKSNINNRGYNKYLKLDGEVKVQLDEEKFKEDGKWDGLKGYLTNVEGNSDEIIANYGELWKIEKAFRISKTDLKIRPIFHRIQKRIESHICISFVAYKVHKELERQLNIKEARLSPEQAIKIARSIYEIQVRLPDGSKINKVLLLQPEQVKLAELFNF</sequence>
<gene>
    <name evidence="2" type="ORF">PEPS_19590</name>
    <name evidence="3" type="ORF">PEPS_24530</name>
</gene>
<feature type="domain" description="Transposase IS4-like" evidence="1">
    <location>
        <begin position="178"/>
        <end position="441"/>
    </location>
</feature>